<evidence type="ECO:0000313" key="1">
    <source>
        <dbReference type="EMBL" id="KAK7681488.1"/>
    </source>
</evidence>
<dbReference type="AlphaFoldDB" id="A0AAW0FIE6"/>
<sequence length="348" mass="39414">MDHGIRSADVSDSKISLPSELLREIFITVFTDYLEDVMPNPAIIRNFSLVVPIPADTSIKQVMGVVEEDFQRYCPPLLGPYDRNYFVPLLQTSPWIRCIALSVLSDTLYIPFSEGRLSSRPWPLIRQVMSLYEDPGCSFEDAKSIDNGSLILRSYSAIACSEWCVWLQNNVDIFVNDPPSERVVNAEMKKILGVAACGTYQNCGIISRKLQHRAIVSLPHCILSSSMQYTLRELEQVCDMLHHPSLAQADNDFFTQMDLTLLNILIVGFRSVYGPRGLVSLLPSDLSDRFPPYVVAEIVKEFEFENLRPLMVKIAAGQRRTPSYEKCRTFALRVLKHEPRVPWTSSSS</sequence>
<name>A0AAW0FIE6_9APHY</name>
<gene>
    <name evidence="1" type="ORF">QCA50_015580</name>
</gene>
<evidence type="ECO:0000313" key="2">
    <source>
        <dbReference type="Proteomes" id="UP001385951"/>
    </source>
</evidence>
<dbReference type="EMBL" id="JASBNA010000041">
    <property type="protein sequence ID" value="KAK7681488.1"/>
    <property type="molecule type" value="Genomic_DNA"/>
</dbReference>
<accession>A0AAW0FIE6</accession>
<keyword evidence="2" id="KW-1185">Reference proteome</keyword>
<dbReference type="Proteomes" id="UP001385951">
    <property type="component" value="Unassembled WGS sequence"/>
</dbReference>
<protein>
    <submittedName>
        <fullName evidence="1">Uncharacterized protein</fullName>
    </submittedName>
</protein>
<organism evidence="1 2">
    <name type="scientific">Cerrena zonata</name>
    <dbReference type="NCBI Taxonomy" id="2478898"/>
    <lineage>
        <taxon>Eukaryota</taxon>
        <taxon>Fungi</taxon>
        <taxon>Dikarya</taxon>
        <taxon>Basidiomycota</taxon>
        <taxon>Agaricomycotina</taxon>
        <taxon>Agaricomycetes</taxon>
        <taxon>Polyporales</taxon>
        <taxon>Cerrenaceae</taxon>
        <taxon>Cerrena</taxon>
    </lineage>
</organism>
<reference evidence="1 2" key="1">
    <citation type="submission" date="2022-09" db="EMBL/GenBank/DDBJ databases">
        <authorList>
            <person name="Palmer J.M."/>
        </authorList>
    </citation>
    <scope>NUCLEOTIDE SEQUENCE [LARGE SCALE GENOMIC DNA]</scope>
    <source>
        <strain evidence="1 2">DSM 7382</strain>
    </source>
</reference>
<proteinExistence type="predicted"/>
<comment type="caution">
    <text evidence="1">The sequence shown here is derived from an EMBL/GenBank/DDBJ whole genome shotgun (WGS) entry which is preliminary data.</text>
</comment>